<name>A0A7W7ZTL2_9BACT</name>
<feature type="transmembrane region" description="Helical" evidence="1">
    <location>
        <begin position="38"/>
        <end position="57"/>
    </location>
</feature>
<dbReference type="RefSeq" id="WP_184258886.1">
    <property type="nucleotide sequence ID" value="NZ_JACHIO010000020.1"/>
</dbReference>
<keyword evidence="1" id="KW-1133">Transmembrane helix</keyword>
<dbReference type="AlphaFoldDB" id="A0A7W7ZTL2"/>
<organism evidence="2 3">
    <name type="scientific">Granulicella mallensis</name>
    <dbReference type="NCBI Taxonomy" id="940614"/>
    <lineage>
        <taxon>Bacteria</taxon>
        <taxon>Pseudomonadati</taxon>
        <taxon>Acidobacteriota</taxon>
        <taxon>Terriglobia</taxon>
        <taxon>Terriglobales</taxon>
        <taxon>Acidobacteriaceae</taxon>
        <taxon>Granulicella</taxon>
    </lineage>
</organism>
<evidence type="ECO:0000256" key="1">
    <source>
        <dbReference type="SAM" id="Phobius"/>
    </source>
</evidence>
<accession>A0A7W7ZTL2</accession>
<dbReference type="EMBL" id="JACHIO010000020">
    <property type="protein sequence ID" value="MBB5065845.1"/>
    <property type="molecule type" value="Genomic_DNA"/>
</dbReference>
<dbReference type="PANTHER" id="PTHR36974">
    <property type="entry name" value="MEMBRANE PROTEIN-RELATED"/>
    <property type="match status" value="1"/>
</dbReference>
<keyword evidence="1" id="KW-0472">Membrane</keyword>
<proteinExistence type="predicted"/>
<reference evidence="2 3" key="1">
    <citation type="submission" date="2020-08" db="EMBL/GenBank/DDBJ databases">
        <title>Genomic Encyclopedia of Type Strains, Phase IV (KMG-V): Genome sequencing to study the core and pangenomes of soil and plant-associated prokaryotes.</title>
        <authorList>
            <person name="Whitman W."/>
        </authorList>
    </citation>
    <scope>NUCLEOTIDE SEQUENCE [LARGE SCALE GENOMIC DNA]</scope>
    <source>
        <strain evidence="2 3">X5P3</strain>
    </source>
</reference>
<evidence type="ECO:0000313" key="3">
    <source>
        <dbReference type="Proteomes" id="UP000584867"/>
    </source>
</evidence>
<dbReference type="Proteomes" id="UP000584867">
    <property type="component" value="Unassembled WGS sequence"/>
</dbReference>
<gene>
    <name evidence="2" type="ORF">HDF15_004215</name>
</gene>
<protein>
    <submittedName>
        <fullName evidence="2">Putative membrane protein</fullName>
    </submittedName>
</protein>
<dbReference type="PANTHER" id="PTHR36974:SF1">
    <property type="entry name" value="DOXX FAMILY MEMBRANE PROTEIN"/>
    <property type="match status" value="1"/>
</dbReference>
<comment type="caution">
    <text evidence="2">The sequence shown here is derived from an EMBL/GenBank/DDBJ whole genome shotgun (WGS) entry which is preliminary data.</text>
</comment>
<feature type="transmembrane region" description="Helical" evidence="1">
    <location>
        <begin position="64"/>
        <end position="83"/>
    </location>
</feature>
<feature type="transmembrane region" description="Helical" evidence="1">
    <location>
        <begin position="7"/>
        <end position="26"/>
    </location>
</feature>
<evidence type="ECO:0000313" key="2">
    <source>
        <dbReference type="EMBL" id="MBB5065845.1"/>
    </source>
</evidence>
<feature type="transmembrane region" description="Helical" evidence="1">
    <location>
        <begin position="95"/>
        <end position="115"/>
    </location>
</feature>
<keyword evidence="1" id="KW-0812">Transmembrane</keyword>
<sequence length="134" mass="15295">MRVGRIVMGVFYIAAGTAHFVAVRLYESIMPAYLPAHHSLVLLSGAAEIAGGLGVLIPRTRQAAAWGVVLLLVAVMPANVWMAQHPEFYPNIPRWVIWFRLPLQLPLIWWAWLYTRDSVELNERRVNTFKQVKF</sequence>